<evidence type="ECO:0000313" key="3">
    <source>
        <dbReference type="Proteomes" id="UP000019141"/>
    </source>
</evidence>
<dbReference type="HOGENOM" id="CLU_036902_18_0_7"/>
<evidence type="ECO:0000259" key="1">
    <source>
        <dbReference type="Pfam" id="PF01548"/>
    </source>
</evidence>
<comment type="caution">
    <text evidence="2">The sequence shown here is derived from an EMBL/GenBank/DDBJ whole genome shotgun (WGS) entry which is preliminary data.</text>
</comment>
<feature type="non-terminal residue" evidence="2">
    <location>
        <position position="1"/>
    </location>
</feature>
<dbReference type="GO" id="GO:0006313">
    <property type="term" value="P:DNA transposition"/>
    <property type="evidence" value="ECO:0007669"/>
    <property type="project" value="InterPro"/>
</dbReference>
<dbReference type="InterPro" id="IPR002525">
    <property type="entry name" value="Transp_IS110-like_N"/>
</dbReference>
<evidence type="ECO:0000313" key="2">
    <source>
        <dbReference type="EMBL" id="ETW92018.1"/>
    </source>
</evidence>
<proteinExistence type="predicted"/>
<dbReference type="PANTHER" id="PTHR33055">
    <property type="entry name" value="TRANSPOSASE FOR INSERTION SEQUENCE ELEMENT IS1111A"/>
    <property type="match status" value="1"/>
</dbReference>
<dbReference type="InterPro" id="IPR047650">
    <property type="entry name" value="Transpos_IS110"/>
</dbReference>
<feature type="non-terminal residue" evidence="2">
    <location>
        <position position="226"/>
    </location>
</feature>
<dbReference type="Pfam" id="PF01548">
    <property type="entry name" value="DEDD_Tnp_IS110"/>
    <property type="match status" value="1"/>
</dbReference>
<dbReference type="EMBL" id="AZHW01001738">
    <property type="protein sequence ID" value="ETW92018.1"/>
    <property type="molecule type" value="Genomic_DNA"/>
</dbReference>
<dbReference type="Proteomes" id="UP000019141">
    <property type="component" value="Unassembled WGS sequence"/>
</dbReference>
<feature type="domain" description="Transposase IS110-like N-terminal" evidence="1">
    <location>
        <begin position="12"/>
        <end position="130"/>
    </location>
</feature>
<keyword evidence="3" id="KW-1185">Reference proteome</keyword>
<protein>
    <recommendedName>
        <fullName evidence="1">Transposase IS110-like N-terminal domain-containing protein</fullName>
    </recommendedName>
</protein>
<accession>W4L1Q7</accession>
<dbReference type="AlphaFoldDB" id="W4L1Q7"/>
<name>W4L1Q7_ENTF1</name>
<gene>
    <name evidence="2" type="ORF">ETSY1_45650</name>
</gene>
<dbReference type="NCBIfam" id="NF033542">
    <property type="entry name" value="transpos_IS110"/>
    <property type="match status" value="1"/>
</dbReference>
<dbReference type="GO" id="GO:0004803">
    <property type="term" value="F:transposase activity"/>
    <property type="evidence" value="ECO:0007669"/>
    <property type="project" value="InterPro"/>
</dbReference>
<sequence length="226" mass="25729">LGEGGQIEQEVKTFGTTTASLLALLDWLREWQVTHVAMESTGVYWKAIWNILEGHMALLLVNARHIKTVPGRKTDVKACQWIAQLMQYGLLKASFVPRPEVRQWRDLTRHRTKLIDQHTAVVNRLHKVLEDGNIKLSTVISDIMGVSGRRMLRALASGESDPQVLAALGDNRLRATPEALQESLLGHVQEHHRFMLETLLDQVEFLEQQIARLDDRLQEKMSPFEA</sequence>
<organism evidence="2 3">
    <name type="scientific">Entotheonella factor</name>
    <dbReference type="NCBI Taxonomy" id="1429438"/>
    <lineage>
        <taxon>Bacteria</taxon>
        <taxon>Pseudomonadati</taxon>
        <taxon>Nitrospinota/Tectimicrobiota group</taxon>
        <taxon>Candidatus Tectimicrobiota</taxon>
        <taxon>Candidatus Entotheonellia</taxon>
        <taxon>Candidatus Entotheonellales</taxon>
        <taxon>Candidatus Entotheonellaceae</taxon>
        <taxon>Candidatus Entotheonella</taxon>
    </lineage>
</organism>
<dbReference type="GO" id="GO:0003677">
    <property type="term" value="F:DNA binding"/>
    <property type="evidence" value="ECO:0007669"/>
    <property type="project" value="InterPro"/>
</dbReference>
<reference evidence="2 3" key="1">
    <citation type="journal article" date="2014" name="Nature">
        <title>An environmental bacterial taxon with a large and distinct metabolic repertoire.</title>
        <authorList>
            <person name="Wilson M.C."/>
            <person name="Mori T."/>
            <person name="Ruckert C."/>
            <person name="Uria A.R."/>
            <person name="Helf M.J."/>
            <person name="Takada K."/>
            <person name="Gernert C."/>
            <person name="Steffens U.A."/>
            <person name="Heycke N."/>
            <person name="Schmitt S."/>
            <person name="Rinke C."/>
            <person name="Helfrich E.J."/>
            <person name="Brachmann A.O."/>
            <person name="Gurgui C."/>
            <person name="Wakimoto T."/>
            <person name="Kracht M."/>
            <person name="Crusemann M."/>
            <person name="Hentschel U."/>
            <person name="Abe I."/>
            <person name="Matsunaga S."/>
            <person name="Kalinowski J."/>
            <person name="Takeyama H."/>
            <person name="Piel J."/>
        </authorList>
    </citation>
    <scope>NUCLEOTIDE SEQUENCE [LARGE SCALE GENOMIC DNA]</scope>
    <source>
        <strain evidence="3">TSY1</strain>
    </source>
</reference>